<sequence length="228" mass="26894">MQWIAFQSLFQSTYLNMFGSFSFLVSIFKDLDLKGVFKNLVNRFGYLALWTNIVNFICWLISYACSYGLFRDEWHSLNSFEVGHSIWGMSALSWLPVQIIGNRLSPFFFKKYCLYQNGEKRWGNIIVYLFVVLALAGAIEVLFYYYFNAFLYDIIICQVLGATKDNNWYARPSYFFGFGVGTMYICFVETKEMSRDEKQFEFIDANQYLGDQYNIPPKIQMIPQVIQW</sequence>
<feature type="transmembrane region" description="Helical" evidence="1">
    <location>
        <begin position="167"/>
        <end position="188"/>
    </location>
</feature>
<feature type="transmembrane region" description="Helical" evidence="1">
    <location>
        <begin position="84"/>
        <end position="104"/>
    </location>
</feature>
<organism evidence="2">
    <name type="scientific">Trepomonas sp. PC1</name>
    <dbReference type="NCBI Taxonomy" id="1076344"/>
    <lineage>
        <taxon>Eukaryota</taxon>
        <taxon>Metamonada</taxon>
        <taxon>Diplomonadida</taxon>
        <taxon>Hexamitidae</taxon>
        <taxon>Hexamitinae</taxon>
        <taxon>Trepomonas</taxon>
    </lineage>
</organism>
<dbReference type="EMBL" id="GDID01003320">
    <property type="protein sequence ID" value="JAP93286.1"/>
    <property type="molecule type" value="Transcribed_RNA"/>
</dbReference>
<evidence type="ECO:0000256" key="1">
    <source>
        <dbReference type="SAM" id="Phobius"/>
    </source>
</evidence>
<feature type="transmembrane region" description="Helical" evidence="1">
    <location>
        <begin position="44"/>
        <end position="64"/>
    </location>
</feature>
<keyword evidence="1" id="KW-1133">Transmembrane helix</keyword>
<proteinExistence type="predicted"/>
<dbReference type="AlphaFoldDB" id="A0A146KCQ7"/>
<accession>A0A146KCQ7</accession>
<evidence type="ECO:0000313" key="2">
    <source>
        <dbReference type="EMBL" id="JAP93286.1"/>
    </source>
</evidence>
<keyword evidence="1" id="KW-0472">Membrane</keyword>
<reference evidence="2" key="1">
    <citation type="submission" date="2015-07" db="EMBL/GenBank/DDBJ databases">
        <title>Adaptation to a free-living lifestyle via gene acquisitions in the diplomonad Trepomonas sp. PC1.</title>
        <authorList>
            <person name="Xu F."/>
            <person name="Jerlstrom-Hultqvist J."/>
            <person name="Kolisko M."/>
            <person name="Simpson A.G.B."/>
            <person name="Roger A.J."/>
            <person name="Svard S.G."/>
            <person name="Andersson J.O."/>
        </authorList>
    </citation>
    <scope>NUCLEOTIDE SEQUENCE</scope>
    <source>
        <strain evidence="2">PC1</strain>
    </source>
</reference>
<feature type="transmembrane region" description="Helical" evidence="1">
    <location>
        <begin position="125"/>
        <end position="147"/>
    </location>
</feature>
<gene>
    <name evidence="2" type="ORF">TPC1_14490</name>
</gene>
<protein>
    <submittedName>
        <fullName evidence="2">Transmembrane domain-containing protein</fullName>
    </submittedName>
</protein>
<feature type="transmembrane region" description="Helical" evidence="1">
    <location>
        <begin position="12"/>
        <end position="32"/>
    </location>
</feature>
<keyword evidence="1 2" id="KW-0812">Transmembrane</keyword>
<name>A0A146KCQ7_9EUKA</name>